<reference evidence="6 7" key="1">
    <citation type="submission" date="2018-06" db="EMBL/GenBank/DDBJ databases">
        <title>Genomic Encyclopedia of Type Strains, Phase IV (KMG-IV): sequencing the most valuable type-strain genomes for metagenomic binning, comparative biology and taxonomic classification.</title>
        <authorList>
            <person name="Goeker M."/>
        </authorList>
    </citation>
    <scope>NUCLEOTIDE SEQUENCE [LARGE SCALE GENOMIC DNA]</scope>
    <source>
        <strain evidence="6 7">DSM 24032</strain>
    </source>
</reference>
<dbReference type="Pfam" id="PF01641">
    <property type="entry name" value="SelR"/>
    <property type="match status" value="1"/>
</dbReference>
<dbReference type="RefSeq" id="WP_245941778.1">
    <property type="nucleotide sequence ID" value="NZ_QNRT01000005.1"/>
</dbReference>
<evidence type="ECO:0000259" key="5">
    <source>
        <dbReference type="PROSITE" id="PS51790"/>
    </source>
</evidence>
<dbReference type="FunCoup" id="A0A395JG85">
    <property type="interactions" value="508"/>
</dbReference>
<dbReference type="NCBIfam" id="TIGR00357">
    <property type="entry name" value="peptide-methionine (R)-S-oxide reductase MsrB"/>
    <property type="match status" value="1"/>
</dbReference>
<evidence type="ECO:0000313" key="7">
    <source>
        <dbReference type="Proteomes" id="UP000253083"/>
    </source>
</evidence>
<comment type="catalytic activity">
    <reaction evidence="3">
        <text>L-methionyl-[protein] + [thioredoxin]-disulfide + H2O = L-methionyl-(R)-S-oxide-[protein] + [thioredoxin]-dithiol</text>
        <dbReference type="Rhea" id="RHEA:24164"/>
        <dbReference type="Rhea" id="RHEA-COMP:10698"/>
        <dbReference type="Rhea" id="RHEA-COMP:10700"/>
        <dbReference type="Rhea" id="RHEA-COMP:12313"/>
        <dbReference type="Rhea" id="RHEA-COMP:12314"/>
        <dbReference type="ChEBI" id="CHEBI:15377"/>
        <dbReference type="ChEBI" id="CHEBI:16044"/>
        <dbReference type="ChEBI" id="CHEBI:29950"/>
        <dbReference type="ChEBI" id="CHEBI:45764"/>
        <dbReference type="ChEBI" id="CHEBI:50058"/>
        <dbReference type="EC" id="1.8.4.12"/>
    </reaction>
</comment>
<dbReference type="InParanoid" id="A0A395JG85"/>
<evidence type="ECO:0000256" key="3">
    <source>
        <dbReference type="ARBA" id="ARBA00048488"/>
    </source>
</evidence>
<dbReference type="AlphaFoldDB" id="A0A395JG85"/>
<organism evidence="6 7">
    <name type="scientific">Arenicella xantha</name>
    <dbReference type="NCBI Taxonomy" id="644221"/>
    <lineage>
        <taxon>Bacteria</taxon>
        <taxon>Pseudomonadati</taxon>
        <taxon>Pseudomonadota</taxon>
        <taxon>Gammaproteobacteria</taxon>
        <taxon>Arenicellales</taxon>
        <taxon>Arenicellaceae</taxon>
        <taxon>Arenicella</taxon>
    </lineage>
</organism>
<dbReference type="InterPro" id="IPR028427">
    <property type="entry name" value="Met_Sox_Rdtase_MsrB"/>
</dbReference>
<sequence>MNRRTLLSLTAVSLLGGVSWLRATEQDDTLTQTQSTMTTLDLDPNDLDPNPSSITPITLSKDEWRERLSEEAFYVLRKEGTERPFTSPFNDEKRDGQYACAGCGLALFDASHKFDSGTGWPSFFDAIEDRVETKRDFKLILPRTEYHCARCGGHQGHIFNDGPQPTGLRYCNNGVALSFIPKA</sequence>
<comment type="caution">
    <text evidence="6">The sequence shown here is derived from an EMBL/GenBank/DDBJ whole genome shotgun (WGS) entry which is preliminary data.</text>
</comment>
<dbReference type="EC" id="1.8.4.12" evidence="1"/>
<dbReference type="PANTHER" id="PTHR10173">
    <property type="entry name" value="METHIONINE SULFOXIDE REDUCTASE"/>
    <property type="match status" value="1"/>
</dbReference>
<accession>A0A395JG85</accession>
<name>A0A395JG85_9GAMM</name>
<evidence type="ECO:0000256" key="2">
    <source>
        <dbReference type="ARBA" id="ARBA00023002"/>
    </source>
</evidence>
<keyword evidence="2" id="KW-0560">Oxidoreductase</keyword>
<dbReference type="GO" id="GO:0030091">
    <property type="term" value="P:protein repair"/>
    <property type="evidence" value="ECO:0007669"/>
    <property type="project" value="InterPro"/>
</dbReference>
<feature type="signal peptide" evidence="4">
    <location>
        <begin position="1"/>
        <end position="23"/>
    </location>
</feature>
<keyword evidence="4" id="KW-0732">Signal</keyword>
<dbReference type="PANTHER" id="PTHR10173:SF57">
    <property type="entry name" value="PEPTIDE-METHIONINE (R)-S-OXIDE REDUCTASE"/>
    <property type="match status" value="1"/>
</dbReference>
<dbReference type="GO" id="GO:0006979">
    <property type="term" value="P:response to oxidative stress"/>
    <property type="evidence" value="ECO:0007669"/>
    <property type="project" value="InterPro"/>
</dbReference>
<dbReference type="SUPFAM" id="SSF51316">
    <property type="entry name" value="Mss4-like"/>
    <property type="match status" value="1"/>
</dbReference>
<dbReference type="Proteomes" id="UP000253083">
    <property type="component" value="Unassembled WGS sequence"/>
</dbReference>
<evidence type="ECO:0000256" key="4">
    <source>
        <dbReference type="SAM" id="SignalP"/>
    </source>
</evidence>
<evidence type="ECO:0000256" key="1">
    <source>
        <dbReference type="ARBA" id="ARBA00012499"/>
    </source>
</evidence>
<dbReference type="GO" id="GO:0033743">
    <property type="term" value="F:peptide-methionine (R)-S-oxide reductase activity"/>
    <property type="evidence" value="ECO:0007669"/>
    <property type="project" value="UniProtKB-EC"/>
</dbReference>
<protein>
    <recommendedName>
        <fullName evidence="1">peptide-methionine (R)-S-oxide reductase</fullName>
        <ecNumber evidence="1">1.8.4.12</ecNumber>
    </recommendedName>
</protein>
<dbReference type="Gene3D" id="2.170.150.20">
    <property type="entry name" value="Peptide methionine sulfoxide reductase"/>
    <property type="match status" value="1"/>
</dbReference>
<proteinExistence type="predicted"/>
<dbReference type="InterPro" id="IPR011057">
    <property type="entry name" value="Mss4-like_sf"/>
</dbReference>
<dbReference type="PROSITE" id="PS51790">
    <property type="entry name" value="MSRB"/>
    <property type="match status" value="1"/>
</dbReference>
<dbReference type="GO" id="GO:0005737">
    <property type="term" value="C:cytoplasm"/>
    <property type="evidence" value="ECO:0007669"/>
    <property type="project" value="TreeGrafter"/>
</dbReference>
<keyword evidence="7" id="KW-1185">Reference proteome</keyword>
<feature type="domain" description="MsrB" evidence="5">
    <location>
        <begin position="61"/>
        <end position="182"/>
    </location>
</feature>
<feature type="chain" id="PRO_5017199967" description="peptide-methionine (R)-S-oxide reductase" evidence="4">
    <location>
        <begin position="24"/>
        <end position="183"/>
    </location>
</feature>
<gene>
    <name evidence="6" type="ORF">DFR28_105162</name>
</gene>
<dbReference type="EMBL" id="QNRT01000005">
    <property type="protein sequence ID" value="RBP48823.1"/>
    <property type="molecule type" value="Genomic_DNA"/>
</dbReference>
<evidence type="ECO:0000313" key="6">
    <source>
        <dbReference type="EMBL" id="RBP48823.1"/>
    </source>
</evidence>
<dbReference type="InterPro" id="IPR002579">
    <property type="entry name" value="Met_Sox_Rdtase_MsrB_dom"/>
</dbReference>